<evidence type="ECO:0000256" key="8">
    <source>
        <dbReference type="ARBA" id="ARBA00022984"/>
    </source>
</evidence>
<evidence type="ECO:0000256" key="1">
    <source>
        <dbReference type="ARBA" id="ARBA00004496"/>
    </source>
</evidence>
<evidence type="ECO:0000256" key="5">
    <source>
        <dbReference type="ARBA" id="ARBA00022741"/>
    </source>
</evidence>
<dbReference type="PANTHER" id="PTHR23132:SF23">
    <property type="entry name" value="D-ALANINE--D-ALANINE LIGASE B"/>
    <property type="match status" value="1"/>
</dbReference>
<dbReference type="GO" id="GO:0009252">
    <property type="term" value="P:peptidoglycan biosynthetic process"/>
    <property type="evidence" value="ECO:0007669"/>
    <property type="project" value="UniProtKB-KW"/>
</dbReference>
<evidence type="ECO:0000259" key="10">
    <source>
        <dbReference type="PROSITE" id="PS50975"/>
    </source>
</evidence>
<dbReference type="SUPFAM" id="SSF56059">
    <property type="entry name" value="Glutathione synthetase ATP-binding domain-like"/>
    <property type="match status" value="1"/>
</dbReference>
<dbReference type="Gene3D" id="3.30.470.20">
    <property type="entry name" value="ATP-grasp fold, B domain"/>
    <property type="match status" value="1"/>
</dbReference>
<dbReference type="PROSITE" id="PS50975">
    <property type="entry name" value="ATP_GRASP"/>
    <property type="match status" value="1"/>
</dbReference>
<dbReference type="Pfam" id="PF07478">
    <property type="entry name" value="Dala_Dala_lig_C"/>
    <property type="match status" value="1"/>
</dbReference>
<dbReference type="GO" id="GO:0046872">
    <property type="term" value="F:metal ion binding"/>
    <property type="evidence" value="ECO:0007669"/>
    <property type="project" value="InterPro"/>
</dbReference>
<dbReference type="GO" id="GO:0071555">
    <property type="term" value="P:cell wall organization"/>
    <property type="evidence" value="ECO:0007669"/>
    <property type="project" value="UniProtKB-KW"/>
</dbReference>
<keyword evidence="9" id="KW-0961">Cell wall biogenesis/degradation</keyword>
<keyword evidence="6" id="KW-0067">ATP-binding</keyword>
<evidence type="ECO:0000256" key="2">
    <source>
        <dbReference type="ARBA" id="ARBA00010871"/>
    </source>
</evidence>
<dbReference type="InterPro" id="IPR000291">
    <property type="entry name" value="D-Ala_lig_Van_CS"/>
</dbReference>
<evidence type="ECO:0000256" key="7">
    <source>
        <dbReference type="ARBA" id="ARBA00022960"/>
    </source>
</evidence>
<evidence type="ECO:0000256" key="9">
    <source>
        <dbReference type="ARBA" id="ARBA00023316"/>
    </source>
</evidence>
<dbReference type="NCBIfam" id="NF002378">
    <property type="entry name" value="PRK01372.1"/>
    <property type="match status" value="1"/>
</dbReference>
<reference evidence="11" key="1">
    <citation type="submission" date="2020-05" db="EMBL/GenBank/DDBJ databases">
        <authorList>
            <person name="Chiriac C."/>
            <person name="Salcher M."/>
            <person name="Ghai R."/>
            <person name="Kavagutti S V."/>
        </authorList>
    </citation>
    <scope>NUCLEOTIDE SEQUENCE</scope>
</reference>
<keyword evidence="5" id="KW-0547">Nucleotide-binding</keyword>
<evidence type="ECO:0000256" key="4">
    <source>
        <dbReference type="ARBA" id="ARBA00022598"/>
    </source>
</evidence>
<feature type="domain" description="ATP-grasp" evidence="10">
    <location>
        <begin position="101"/>
        <end position="307"/>
    </location>
</feature>
<sequence length="313" mass="32316">MHVVVLAGGLSPERDVSIRSGRRVANALRAADSSIDVIERDVDSTLLKSLRTDAPDCVIPMLHGAAGEDGAVRDVLDGLGIPYVGSGPDACRLAFDKPVAKALLRAEGIATPRSVALPHSTFRELGAASVLDALVAAVGLPAVVKPARGGSALGATIVNTASELPAAMVNAFAYGDVAMIESFVAGVEVAVAVVDSADGPRALPAVEIVPDSGFYDYAARYTAGSTEFFVPARVSQEHSEALAKLAVRVHTSLGLRDWSRTDAIVTPEGAMFLEVNAAPGMTETSLMPQALMNAGMDLGELTAYLVRAAVARG</sequence>
<keyword evidence="4" id="KW-0436">Ligase</keyword>
<dbReference type="InterPro" id="IPR005905">
    <property type="entry name" value="D_ala_D_ala"/>
</dbReference>
<gene>
    <name evidence="11" type="ORF">UFOPK3610_00919</name>
</gene>
<dbReference type="InterPro" id="IPR016185">
    <property type="entry name" value="PreATP-grasp_dom_sf"/>
</dbReference>
<protein>
    <submittedName>
        <fullName evidence="11">Unannotated protein</fullName>
    </submittedName>
</protein>
<keyword evidence="3" id="KW-0963">Cytoplasm</keyword>
<dbReference type="InterPro" id="IPR011095">
    <property type="entry name" value="Dala_Dala_lig_C"/>
</dbReference>
<dbReference type="InterPro" id="IPR011761">
    <property type="entry name" value="ATP-grasp"/>
</dbReference>
<dbReference type="PANTHER" id="PTHR23132">
    <property type="entry name" value="D-ALANINE--D-ALANINE LIGASE"/>
    <property type="match status" value="1"/>
</dbReference>
<keyword evidence="7" id="KW-0133">Cell shape</keyword>
<dbReference type="PROSITE" id="PS00844">
    <property type="entry name" value="DALA_DALA_LIGASE_2"/>
    <property type="match status" value="1"/>
</dbReference>
<dbReference type="SUPFAM" id="SSF52440">
    <property type="entry name" value="PreATP-grasp domain"/>
    <property type="match status" value="1"/>
</dbReference>
<dbReference type="GO" id="GO:0005737">
    <property type="term" value="C:cytoplasm"/>
    <property type="evidence" value="ECO:0007669"/>
    <property type="project" value="UniProtKB-SubCell"/>
</dbReference>
<accession>A0A6J7H1B9</accession>
<dbReference type="GO" id="GO:0008360">
    <property type="term" value="P:regulation of cell shape"/>
    <property type="evidence" value="ECO:0007669"/>
    <property type="project" value="UniProtKB-KW"/>
</dbReference>
<evidence type="ECO:0000256" key="3">
    <source>
        <dbReference type="ARBA" id="ARBA00022490"/>
    </source>
</evidence>
<dbReference type="GO" id="GO:0005524">
    <property type="term" value="F:ATP binding"/>
    <property type="evidence" value="ECO:0007669"/>
    <property type="project" value="UniProtKB-KW"/>
</dbReference>
<name>A0A6J7H1B9_9ZZZZ</name>
<comment type="subcellular location">
    <subcellularLocation>
        <location evidence="1">Cytoplasm</location>
    </subcellularLocation>
</comment>
<dbReference type="AlphaFoldDB" id="A0A6J7H1B9"/>
<dbReference type="GO" id="GO:0008716">
    <property type="term" value="F:D-alanine-D-alanine ligase activity"/>
    <property type="evidence" value="ECO:0007669"/>
    <property type="project" value="InterPro"/>
</dbReference>
<evidence type="ECO:0000256" key="6">
    <source>
        <dbReference type="ARBA" id="ARBA00022840"/>
    </source>
</evidence>
<dbReference type="PIRSF" id="PIRSF039102">
    <property type="entry name" value="Ddl/VanB"/>
    <property type="match status" value="1"/>
</dbReference>
<comment type="similarity">
    <text evidence="2">Belongs to the D-alanine--D-alanine ligase family.</text>
</comment>
<dbReference type="Gene3D" id="3.30.1490.20">
    <property type="entry name" value="ATP-grasp fold, A domain"/>
    <property type="match status" value="1"/>
</dbReference>
<organism evidence="11">
    <name type="scientific">freshwater metagenome</name>
    <dbReference type="NCBI Taxonomy" id="449393"/>
    <lineage>
        <taxon>unclassified sequences</taxon>
        <taxon>metagenomes</taxon>
        <taxon>ecological metagenomes</taxon>
    </lineage>
</organism>
<dbReference type="EMBL" id="CAFBMR010000030">
    <property type="protein sequence ID" value="CAB4912746.1"/>
    <property type="molecule type" value="Genomic_DNA"/>
</dbReference>
<evidence type="ECO:0000313" key="11">
    <source>
        <dbReference type="EMBL" id="CAB4912746.1"/>
    </source>
</evidence>
<proteinExistence type="inferred from homology"/>
<dbReference type="InterPro" id="IPR013815">
    <property type="entry name" value="ATP_grasp_subdomain_1"/>
</dbReference>
<dbReference type="Gene3D" id="3.40.50.20">
    <property type="match status" value="1"/>
</dbReference>
<keyword evidence="8" id="KW-0573">Peptidoglycan synthesis</keyword>
<dbReference type="HAMAP" id="MF_00047">
    <property type="entry name" value="Dala_Dala_lig"/>
    <property type="match status" value="1"/>
</dbReference>